<dbReference type="Pfam" id="PF02361">
    <property type="entry name" value="CbiQ"/>
    <property type="match status" value="1"/>
</dbReference>
<keyword evidence="5 6" id="KW-0472">Membrane</keyword>
<sequence length="265" mass="30601">MNTNSILNLENETMKESFLHLLDGRIKLVILVFITIYAVYTTEPMILVLLEVYLLLLIYLSQISFKTTLKRVLLLLPFGGLIIVFQPFIHPGNVMYALPFGINVTYEGLTFGILLMSRLIVSLTAIVLLSSISPMQEVVQSFRKLGMPKEFAMIFSLMIRFLFMFFDELDAIRNAQTTRNFDIFNKKTPYMWRMKQIGYTIMMMFLRAYERGETVYLSMVSRGYSDKSQLYNDGNNKIGSKEYVFTGITVALVICLEIAHFFLIV</sequence>
<evidence type="ECO:0000256" key="1">
    <source>
        <dbReference type="ARBA" id="ARBA00004651"/>
    </source>
</evidence>
<feature type="transmembrane region" description="Helical" evidence="6">
    <location>
        <begin position="150"/>
        <end position="166"/>
    </location>
</feature>
<dbReference type="PANTHER" id="PTHR34857:SF2">
    <property type="entry name" value="SLL0384 PROTEIN"/>
    <property type="match status" value="1"/>
</dbReference>
<dbReference type="NCBIfam" id="TIGR02454">
    <property type="entry name" value="ECF_T_CbiQ"/>
    <property type="match status" value="1"/>
</dbReference>
<keyword evidence="2" id="KW-1003">Cell membrane</keyword>
<evidence type="ECO:0000256" key="5">
    <source>
        <dbReference type="ARBA" id="ARBA00023136"/>
    </source>
</evidence>
<evidence type="ECO:0000256" key="4">
    <source>
        <dbReference type="ARBA" id="ARBA00022989"/>
    </source>
</evidence>
<comment type="caution">
    <text evidence="8">The sequence shown here is derived from an EMBL/GenBank/DDBJ whole genome shotgun (WGS) entry which is preliminary data.</text>
</comment>
<protein>
    <submittedName>
        <fullName evidence="8">Cobalt ECF transporter T component CbiQ</fullName>
    </submittedName>
</protein>
<proteinExistence type="predicted"/>
<accession>A0A9E5A1V6</accession>
<organism evidence="8">
    <name type="scientific">Methanobacterium veterum</name>
    <dbReference type="NCBI Taxonomy" id="408577"/>
    <lineage>
        <taxon>Archaea</taxon>
        <taxon>Methanobacteriati</taxon>
        <taxon>Methanobacteriota</taxon>
        <taxon>Methanomada group</taxon>
        <taxon>Methanobacteria</taxon>
        <taxon>Methanobacteriales</taxon>
        <taxon>Methanobacteriaceae</taxon>
        <taxon>Methanobacterium</taxon>
    </lineage>
</organism>
<reference evidence="8" key="1">
    <citation type="submission" date="2022-12" db="EMBL/GenBank/DDBJ databases">
        <title>Reclassification of two methanogenic archaea species isolated from the Kolyma lowland permafrost.</title>
        <authorList>
            <person name="Trubitsyn V.E."/>
            <person name="Rivkina E.M."/>
            <person name="Shcherbakova V.A."/>
        </authorList>
    </citation>
    <scope>NUCLEOTIDE SEQUENCE</scope>
    <source>
        <strain evidence="7">M2</strain>
        <strain evidence="8">MK4</strain>
    </source>
</reference>
<evidence type="ECO:0000256" key="3">
    <source>
        <dbReference type="ARBA" id="ARBA00022692"/>
    </source>
</evidence>
<name>A0A9E5A1V6_9EURY</name>
<comment type="subcellular location">
    <subcellularLocation>
        <location evidence="1">Cell membrane</location>
        <topology evidence="1">Multi-pass membrane protein</topology>
    </subcellularLocation>
</comment>
<dbReference type="Proteomes" id="UP001074446">
    <property type="component" value="Unassembled WGS sequence"/>
</dbReference>
<dbReference type="InterPro" id="IPR012809">
    <property type="entry name" value="ECF_CbiQ"/>
</dbReference>
<dbReference type="EMBL" id="JAPVER010000020">
    <property type="protein sequence ID" value="MCZ3366437.1"/>
    <property type="molecule type" value="Genomic_DNA"/>
</dbReference>
<evidence type="ECO:0000256" key="6">
    <source>
        <dbReference type="SAM" id="Phobius"/>
    </source>
</evidence>
<dbReference type="AlphaFoldDB" id="A0A9E5A1V6"/>
<feature type="transmembrane region" description="Helical" evidence="6">
    <location>
        <begin position="21"/>
        <end position="40"/>
    </location>
</feature>
<keyword evidence="3 6" id="KW-0812">Transmembrane</keyword>
<dbReference type="InterPro" id="IPR003339">
    <property type="entry name" value="ABC/ECF_trnsptr_transmembrane"/>
</dbReference>
<evidence type="ECO:0000256" key="2">
    <source>
        <dbReference type="ARBA" id="ARBA00022475"/>
    </source>
</evidence>
<dbReference type="RefSeq" id="WP_048192884.1">
    <property type="nucleotide sequence ID" value="NZ_JAPVER010000020.1"/>
</dbReference>
<dbReference type="GO" id="GO:0006824">
    <property type="term" value="P:cobalt ion transport"/>
    <property type="evidence" value="ECO:0007669"/>
    <property type="project" value="InterPro"/>
</dbReference>
<evidence type="ECO:0000313" key="7">
    <source>
        <dbReference type="EMBL" id="MCZ3366437.1"/>
    </source>
</evidence>
<dbReference type="EMBL" id="JAPVES010000029">
    <property type="protein sequence ID" value="MCZ3371945.1"/>
    <property type="molecule type" value="Genomic_DNA"/>
</dbReference>
<gene>
    <name evidence="8" type="primary">cbiQ</name>
    <name evidence="8" type="ORF">O3H35_04810</name>
    <name evidence="7" type="ORF">O3H54_11145</name>
</gene>
<evidence type="ECO:0000313" key="8">
    <source>
        <dbReference type="EMBL" id="MCZ3371945.1"/>
    </source>
</evidence>
<feature type="transmembrane region" description="Helical" evidence="6">
    <location>
        <begin position="109"/>
        <end position="129"/>
    </location>
</feature>
<keyword evidence="9" id="KW-1185">Reference proteome</keyword>
<dbReference type="CDD" id="cd16914">
    <property type="entry name" value="EcfT"/>
    <property type="match status" value="1"/>
</dbReference>
<evidence type="ECO:0000313" key="9">
    <source>
        <dbReference type="Proteomes" id="UP001068021"/>
    </source>
</evidence>
<dbReference type="Proteomes" id="UP001068021">
    <property type="component" value="Unassembled WGS sequence"/>
</dbReference>
<feature type="transmembrane region" description="Helical" evidence="6">
    <location>
        <begin position="72"/>
        <end position="89"/>
    </location>
</feature>
<keyword evidence="4 6" id="KW-1133">Transmembrane helix</keyword>
<dbReference type="InterPro" id="IPR051611">
    <property type="entry name" value="ECF_transporter_component"/>
</dbReference>
<dbReference type="PANTHER" id="PTHR34857">
    <property type="entry name" value="SLL0384 PROTEIN"/>
    <property type="match status" value="1"/>
</dbReference>
<feature type="transmembrane region" description="Helical" evidence="6">
    <location>
        <begin position="243"/>
        <end position="264"/>
    </location>
</feature>
<dbReference type="GO" id="GO:0043190">
    <property type="term" value="C:ATP-binding cassette (ABC) transporter complex"/>
    <property type="evidence" value="ECO:0007669"/>
    <property type="project" value="InterPro"/>
</dbReference>